<dbReference type="HOGENOM" id="CLU_881227_0_0_1"/>
<dbReference type="EnsemblProtists" id="EKX36057">
    <property type="protein sequence ID" value="EKX36057"/>
    <property type="gene ID" value="GUITHDRAFT_117846"/>
</dbReference>
<evidence type="ECO:0000313" key="4">
    <source>
        <dbReference type="Proteomes" id="UP000011087"/>
    </source>
</evidence>
<proteinExistence type="predicted"/>
<accession>L1IIX9</accession>
<reference evidence="2 4" key="1">
    <citation type="journal article" date="2012" name="Nature">
        <title>Algal genomes reveal evolutionary mosaicism and the fate of nucleomorphs.</title>
        <authorList>
            <consortium name="DOE Joint Genome Institute"/>
            <person name="Curtis B.A."/>
            <person name="Tanifuji G."/>
            <person name="Burki F."/>
            <person name="Gruber A."/>
            <person name="Irimia M."/>
            <person name="Maruyama S."/>
            <person name="Arias M.C."/>
            <person name="Ball S.G."/>
            <person name="Gile G.H."/>
            <person name="Hirakawa Y."/>
            <person name="Hopkins J.F."/>
            <person name="Kuo A."/>
            <person name="Rensing S.A."/>
            <person name="Schmutz J."/>
            <person name="Symeonidi A."/>
            <person name="Elias M."/>
            <person name="Eveleigh R.J."/>
            <person name="Herman E.K."/>
            <person name="Klute M.J."/>
            <person name="Nakayama T."/>
            <person name="Obornik M."/>
            <person name="Reyes-Prieto A."/>
            <person name="Armbrust E.V."/>
            <person name="Aves S.J."/>
            <person name="Beiko R.G."/>
            <person name="Coutinho P."/>
            <person name="Dacks J.B."/>
            <person name="Durnford D.G."/>
            <person name="Fast N.M."/>
            <person name="Green B.R."/>
            <person name="Grisdale C.J."/>
            <person name="Hempel F."/>
            <person name="Henrissat B."/>
            <person name="Hoppner M.P."/>
            <person name="Ishida K."/>
            <person name="Kim E."/>
            <person name="Koreny L."/>
            <person name="Kroth P.G."/>
            <person name="Liu Y."/>
            <person name="Malik S.B."/>
            <person name="Maier U.G."/>
            <person name="McRose D."/>
            <person name="Mock T."/>
            <person name="Neilson J.A."/>
            <person name="Onodera N.T."/>
            <person name="Poole A.M."/>
            <person name="Pritham E.J."/>
            <person name="Richards T.A."/>
            <person name="Rocap G."/>
            <person name="Roy S.W."/>
            <person name="Sarai C."/>
            <person name="Schaack S."/>
            <person name="Shirato S."/>
            <person name="Slamovits C.H."/>
            <person name="Spencer D.F."/>
            <person name="Suzuki S."/>
            <person name="Worden A.Z."/>
            <person name="Zauner S."/>
            <person name="Barry K."/>
            <person name="Bell C."/>
            <person name="Bharti A.K."/>
            <person name="Crow J.A."/>
            <person name="Grimwood J."/>
            <person name="Kramer R."/>
            <person name="Lindquist E."/>
            <person name="Lucas S."/>
            <person name="Salamov A."/>
            <person name="McFadden G.I."/>
            <person name="Lane C.E."/>
            <person name="Keeling P.J."/>
            <person name="Gray M.W."/>
            <person name="Grigoriev I.V."/>
            <person name="Archibald J.M."/>
        </authorList>
    </citation>
    <scope>NUCLEOTIDE SEQUENCE</scope>
    <source>
        <strain evidence="2 4">CCMP2712</strain>
    </source>
</reference>
<reference evidence="3" key="3">
    <citation type="submission" date="2016-03" db="UniProtKB">
        <authorList>
            <consortium name="EnsemblProtists"/>
        </authorList>
    </citation>
    <scope>IDENTIFICATION</scope>
</reference>
<dbReference type="EMBL" id="JH993080">
    <property type="protein sequence ID" value="EKX36057.1"/>
    <property type="molecule type" value="Genomic_DNA"/>
</dbReference>
<reference evidence="4" key="2">
    <citation type="submission" date="2012-11" db="EMBL/GenBank/DDBJ databases">
        <authorList>
            <person name="Kuo A."/>
            <person name="Curtis B.A."/>
            <person name="Tanifuji G."/>
            <person name="Burki F."/>
            <person name="Gruber A."/>
            <person name="Irimia M."/>
            <person name="Maruyama S."/>
            <person name="Arias M.C."/>
            <person name="Ball S.G."/>
            <person name="Gile G.H."/>
            <person name="Hirakawa Y."/>
            <person name="Hopkins J.F."/>
            <person name="Rensing S.A."/>
            <person name="Schmutz J."/>
            <person name="Symeonidi A."/>
            <person name="Elias M."/>
            <person name="Eveleigh R.J."/>
            <person name="Herman E.K."/>
            <person name="Klute M.J."/>
            <person name="Nakayama T."/>
            <person name="Obornik M."/>
            <person name="Reyes-Prieto A."/>
            <person name="Armbrust E.V."/>
            <person name="Aves S.J."/>
            <person name="Beiko R.G."/>
            <person name="Coutinho P."/>
            <person name="Dacks J.B."/>
            <person name="Durnford D.G."/>
            <person name="Fast N.M."/>
            <person name="Green B.R."/>
            <person name="Grisdale C."/>
            <person name="Hempe F."/>
            <person name="Henrissat B."/>
            <person name="Hoppner M.P."/>
            <person name="Ishida K.-I."/>
            <person name="Kim E."/>
            <person name="Koreny L."/>
            <person name="Kroth P.G."/>
            <person name="Liu Y."/>
            <person name="Malik S.-B."/>
            <person name="Maier U.G."/>
            <person name="McRose D."/>
            <person name="Mock T."/>
            <person name="Neilson J.A."/>
            <person name="Onodera N.T."/>
            <person name="Poole A.M."/>
            <person name="Pritham E.J."/>
            <person name="Richards T.A."/>
            <person name="Rocap G."/>
            <person name="Roy S.W."/>
            <person name="Sarai C."/>
            <person name="Schaack S."/>
            <person name="Shirato S."/>
            <person name="Slamovits C.H."/>
            <person name="Spencer D.F."/>
            <person name="Suzuki S."/>
            <person name="Worden A.Z."/>
            <person name="Zauner S."/>
            <person name="Barry K."/>
            <person name="Bell C."/>
            <person name="Bharti A.K."/>
            <person name="Crow J.A."/>
            <person name="Grimwood J."/>
            <person name="Kramer R."/>
            <person name="Lindquist E."/>
            <person name="Lucas S."/>
            <person name="Salamov A."/>
            <person name="McFadden G.I."/>
            <person name="Lane C.E."/>
            <person name="Keeling P.J."/>
            <person name="Gray M.W."/>
            <person name="Grigoriev I.V."/>
            <person name="Archibald J.M."/>
        </authorList>
    </citation>
    <scope>NUCLEOTIDE SEQUENCE</scope>
    <source>
        <strain evidence="4">CCMP2712</strain>
    </source>
</reference>
<organism evidence="2">
    <name type="scientific">Guillardia theta (strain CCMP2712)</name>
    <name type="common">Cryptophyte</name>
    <dbReference type="NCBI Taxonomy" id="905079"/>
    <lineage>
        <taxon>Eukaryota</taxon>
        <taxon>Cryptophyceae</taxon>
        <taxon>Pyrenomonadales</taxon>
        <taxon>Geminigeraceae</taxon>
        <taxon>Guillardia</taxon>
    </lineage>
</organism>
<dbReference type="Gene3D" id="1.20.120.20">
    <property type="entry name" value="Apolipoprotein"/>
    <property type="match status" value="1"/>
</dbReference>
<evidence type="ECO:0000313" key="2">
    <source>
        <dbReference type="EMBL" id="EKX36057.1"/>
    </source>
</evidence>
<evidence type="ECO:0000256" key="1">
    <source>
        <dbReference type="SAM" id="Coils"/>
    </source>
</evidence>
<dbReference type="KEGG" id="gtt:GUITHDRAFT_117846"/>
<name>L1IIX9_GUITC</name>
<dbReference type="PaxDb" id="55529-EKX36057"/>
<dbReference type="RefSeq" id="XP_005823037.1">
    <property type="nucleotide sequence ID" value="XM_005822980.1"/>
</dbReference>
<keyword evidence="1" id="KW-0175">Coiled coil</keyword>
<sequence length="335" mass="38226">MANRAQLGRSSVANFANIRHIESRNWHLLVDASFFEAGIFSRCYEIGCVRRESLKFDDSIGKNLESSGTASQSFRQHYNKAWQSVIPKAENMPPSFEYSSLPETSGTAPGKGYYLKCNMCLSFNQDVYLCTLFKDIVDDPGRNVRSVTPGGSAPFTSVLVRTNHYICFEITEAPEKLFEKIYQLSRVSHVLKSDFIGKEAQIAATGIFVNGDKAVFDFSCEKVQEFLVKAAEDDKLGKLFNWEVPIFLIHTPYRNLFTAIEEVNQNLKESIEAMRSEIKERDQKMRSGIKERDQKIRSEIKERDQKIRSEIKNISSEINQSLSTKLDQIINLMAR</sequence>
<dbReference type="AlphaFoldDB" id="L1IIX9"/>
<dbReference type="Proteomes" id="UP000011087">
    <property type="component" value="Unassembled WGS sequence"/>
</dbReference>
<keyword evidence="4" id="KW-1185">Reference proteome</keyword>
<protein>
    <submittedName>
        <fullName evidence="2 3">Uncharacterized protein</fullName>
    </submittedName>
</protein>
<gene>
    <name evidence="2" type="ORF">GUITHDRAFT_117846</name>
</gene>
<feature type="coiled-coil region" evidence="1">
    <location>
        <begin position="257"/>
        <end position="284"/>
    </location>
</feature>
<dbReference type="GeneID" id="17292747"/>
<evidence type="ECO:0000313" key="3">
    <source>
        <dbReference type="EnsemblProtists" id="EKX36057"/>
    </source>
</evidence>